<accession>A0A5B8XYP4</accession>
<dbReference type="AlphaFoldDB" id="A0A5B8XYP4"/>
<proteinExistence type="inferred from homology"/>
<dbReference type="InterPro" id="IPR007627">
    <property type="entry name" value="RNA_pol_sigma70_r2"/>
</dbReference>
<evidence type="ECO:0000256" key="2">
    <source>
        <dbReference type="ARBA" id="ARBA00023015"/>
    </source>
</evidence>
<dbReference type="Gene3D" id="1.10.10.10">
    <property type="entry name" value="Winged helix-like DNA-binding domain superfamily/Winged helix DNA-binding domain"/>
    <property type="match status" value="1"/>
</dbReference>
<dbReference type="SUPFAM" id="SSF88946">
    <property type="entry name" value="Sigma2 domain of RNA polymerase sigma factors"/>
    <property type="match status" value="1"/>
</dbReference>
<dbReference type="NCBIfam" id="NF009166">
    <property type="entry name" value="PRK12513.1"/>
    <property type="match status" value="1"/>
</dbReference>
<dbReference type="GO" id="GO:0003677">
    <property type="term" value="F:DNA binding"/>
    <property type="evidence" value="ECO:0007669"/>
    <property type="project" value="UniProtKB-KW"/>
</dbReference>
<feature type="domain" description="RNA polymerase sigma-70 region 2" evidence="6">
    <location>
        <begin position="42"/>
        <end position="108"/>
    </location>
</feature>
<dbReference type="InterPro" id="IPR036388">
    <property type="entry name" value="WH-like_DNA-bd_sf"/>
</dbReference>
<dbReference type="Pfam" id="PF04542">
    <property type="entry name" value="Sigma70_r2"/>
    <property type="match status" value="1"/>
</dbReference>
<dbReference type="Gene3D" id="1.10.1740.10">
    <property type="match status" value="1"/>
</dbReference>
<name>A0A5B8XYP4_9DELT</name>
<feature type="domain" description="RNA polymerase sigma factor 70 region 4 type 2" evidence="7">
    <location>
        <begin position="149"/>
        <end position="200"/>
    </location>
</feature>
<comment type="similarity">
    <text evidence="1">Belongs to the sigma-70 factor family. ECF subfamily.</text>
</comment>
<evidence type="ECO:0000313" key="9">
    <source>
        <dbReference type="Proteomes" id="UP000321595"/>
    </source>
</evidence>
<dbReference type="NCBIfam" id="TIGR02937">
    <property type="entry name" value="sigma70-ECF"/>
    <property type="match status" value="1"/>
</dbReference>
<evidence type="ECO:0000256" key="1">
    <source>
        <dbReference type="ARBA" id="ARBA00010641"/>
    </source>
</evidence>
<dbReference type="EMBL" id="CP042467">
    <property type="protein sequence ID" value="QED29093.1"/>
    <property type="molecule type" value="Genomic_DNA"/>
</dbReference>
<dbReference type="GO" id="GO:0006352">
    <property type="term" value="P:DNA-templated transcription initiation"/>
    <property type="evidence" value="ECO:0007669"/>
    <property type="project" value="InterPro"/>
</dbReference>
<keyword evidence="3" id="KW-0731">Sigma factor</keyword>
<dbReference type="SUPFAM" id="SSF88659">
    <property type="entry name" value="Sigma3 and sigma4 domains of RNA polymerase sigma factors"/>
    <property type="match status" value="1"/>
</dbReference>
<dbReference type="InterPro" id="IPR013249">
    <property type="entry name" value="RNA_pol_sigma70_r4_t2"/>
</dbReference>
<keyword evidence="9" id="KW-1185">Reference proteome</keyword>
<dbReference type="RefSeq" id="WP_146962100.1">
    <property type="nucleotide sequence ID" value="NZ_CP042467.1"/>
</dbReference>
<dbReference type="CDD" id="cd06171">
    <property type="entry name" value="Sigma70_r4"/>
    <property type="match status" value="1"/>
</dbReference>
<dbReference type="InterPro" id="IPR014284">
    <property type="entry name" value="RNA_pol_sigma-70_dom"/>
</dbReference>
<evidence type="ECO:0000256" key="3">
    <source>
        <dbReference type="ARBA" id="ARBA00023082"/>
    </source>
</evidence>
<dbReference type="PANTHER" id="PTHR43133:SF8">
    <property type="entry name" value="RNA POLYMERASE SIGMA FACTOR HI_1459-RELATED"/>
    <property type="match status" value="1"/>
</dbReference>
<dbReference type="Pfam" id="PF08281">
    <property type="entry name" value="Sigma70_r4_2"/>
    <property type="match status" value="1"/>
</dbReference>
<evidence type="ECO:0000259" key="7">
    <source>
        <dbReference type="Pfam" id="PF08281"/>
    </source>
</evidence>
<reference evidence="8 9" key="1">
    <citation type="submission" date="2019-08" db="EMBL/GenBank/DDBJ databases">
        <authorList>
            <person name="Liang Q."/>
        </authorList>
    </citation>
    <scope>NUCLEOTIDE SEQUENCE [LARGE SCALE GENOMIC DNA]</scope>
    <source>
        <strain evidence="8 9">V1718</strain>
    </source>
</reference>
<evidence type="ECO:0000256" key="5">
    <source>
        <dbReference type="ARBA" id="ARBA00023163"/>
    </source>
</evidence>
<dbReference type="Proteomes" id="UP000321595">
    <property type="component" value="Chromosome"/>
</dbReference>
<keyword evidence="5" id="KW-0804">Transcription</keyword>
<dbReference type="KEGG" id="bbae:FRD01_17975"/>
<dbReference type="InterPro" id="IPR013324">
    <property type="entry name" value="RNA_pol_sigma_r3/r4-like"/>
</dbReference>
<evidence type="ECO:0000313" key="8">
    <source>
        <dbReference type="EMBL" id="QED29093.1"/>
    </source>
</evidence>
<sequence>MILSIIKSLFASPKAETPIEELSDEELMIAYAGGKVEAFEVLVKRYEKPLFNFIVRSVKRADLAEEMLQEVFIRVIKSASKYQQTAKFSTWIYTIARNLCIDRARKKSGKELSLDQTIGDSEKDTHLDRVVDESNQAATEHDRAVFLSKLEEALEKLPEEQREVFLMREVSDLKFREISEILGIPVPTVKSRMRYALEALRGHLTEYAEHSFDDEDVKVNSPGG</sequence>
<gene>
    <name evidence="8" type="ORF">FRD01_17975</name>
</gene>
<organism evidence="8 9">
    <name type="scientific">Microvenator marinus</name>
    <dbReference type="NCBI Taxonomy" id="2600177"/>
    <lineage>
        <taxon>Bacteria</taxon>
        <taxon>Deltaproteobacteria</taxon>
        <taxon>Bradymonadales</taxon>
        <taxon>Microvenatoraceae</taxon>
        <taxon>Microvenator</taxon>
    </lineage>
</organism>
<dbReference type="InterPro" id="IPR039425">
    <property type="entry name" value="RNA_pol_sigma-70-like"/>
</dbReference>
<protein>
    <submittedName>
        <fullName evidence="8">RNA polymerase sigma factor</fullName>
    </submittedName>
</protein>
<dbReference type="OrthoDB" id="9784272at2"/>
<dbReference type="GO" id="GO:0016987">
    <property type="term" value="F:sigma factor activity"/>
    <property type="evidence" value="ECO:0007669"/>
    <property type="project" value="UniProtKB-KW"/>
</dbReference>
<keyword evidence="2" id="KW-0805">Transcription regulation</keyword>
<dbReference type="InterPro" id="IPR013325">
    <property type="entry name" value="RNA_pol_sigma_r2"/>
</dbReference>
<evidence type="ECO:0000259" key="6">
    <source>
        <dbReference type="Pfam" id="PF04542"/>
    </source>
</evidence>
<evidence type="ECO:0000256" key="4">
    <source>
        <dbReference type="ARBA" id="ARBA00023125"/>
    </source>
</evidence>
<keyword evidence="4" id="KW-0238">DNA-binding</keyword>
<dbReference type="PANTHER" id="PTHR43133">
    <property type="entry name" value="RNA POLYMERASE ECF-TYPE SIGMA FACTO"/>
    <property type="match status" value="1"/>
</dbReference>